<feature type="binding site" evidence="5">
    <location>
        <position position="391"/>
    </location>
    <ligand>
        <name>Ca(2+)</name>
        <dbReference type="ChEBI" id="CHEBI:29108"/>
    </ligand>
</feature>
<evidence type="ECO:0000256" key="1">
    <source>
        <dbReference type="ARBA" id="ARBA00006586"/>
    </source>
</evidence>
<keyword evidence="2" id="KW-0378">Hydrolase</keyword>
<reference evidence="7" key="1">
    <citation type="submission" date="2020-11" db="EMBL/GenBank/DDBJ databases">
        <title>Nocardioides cynanchi sp. nov., isolated from soil of rhizosphere of Cynanchum wilfordii.</title>
        <authorList>
            <person name="Lee J.-S."/>
            <person name="Suh M.K."/>
            <person name="Kim J.-S."/>
        </authorList>
    </citation>
    <scope>NUCLEOTIDE SEQUENCE</scope>
    <source>
        <strain evidence="7">KCTC 19276</strain>
    </source>
</reference>
<comment type="similarity">
    <text evidence="1">Belongs to the peptidase S45 family.</text>
</comment>
<accession>A0A930YFL9</accession>
<evidence type="ECO:0000256" key="4">
    <source>
        <dbReference type="PIRSR" id="PIRSR001227-1"/>
    </source>
</evidence>
<evidence type="ECO:0000313" key="8">
    <source>
        <dbReference type="Proteomes" id="UP000660668"/>
    </source>
</evidence>
<sequence>MSEPGFPGEAVRPSWWQRFRAWPRTVRWSTYVALGVLLALIAATVTGVMLVRRPFPQVDGTIKVPGLSAEVEVVRDANGIPQLYADTTADLMAAQGYVHAQERFYEMDVRRHTTAGRLSELFGPDTLEIDEFVRTLGWRRVAEEELALLEPRTRAALDAYADGVNAYLDSHTPSQIALQYTVLGLGGLDYRPEPWTAVDSLAWLKAMAWDLKGNLDEEIERALVSADHTPDQVADLYPDYDYGAHRPIVGQGAVVDGVFEQDAEKGGTRNPQRPAYTADQRAQLAGLRSALADLPHFLGAGGSTDSQTDGWGSNSWVVSGDLSDTGAPLLANDPHLGVSVPGIWVQMGLHCRVRSDDCPFDVAGFTFSGVPGVVIGHNADIAWGFTNLGPDVTDLYLERVTDDQWEQDGRLRPLEVRQETIKVLGEDDVTIRVRSTAHGPLLSDVSSFYDDLSTNAPDDPSGAGVAASPDTRGAISLAWTALTPSTTADAIFDLNTASDWEGFRQAVSSFAVPAQNIVYADRQGHIGYQAPGMVPIRKSGNDGRQPQAGWLNENDWTGDYVPFDGLPNVLDPAEGFIVTANQAVIGPDYPYFLTDDWDQGYRSERIRDLIGQATAGSGGLSVDQMAQIQLDDRNPLAAALVPRLLAIDLPSGYWSAGQRQLRRWDYRQQADSAAAEYFNVAWRTLLAETFHDEMVEDVWPSGGDRWMAVVTRLLDEPDSTWWDDRGTQETETRDDILRQVLMDARDEVTRLDSRDVEGWEWGHLHRLDLEEPTLGTSGIGPVEWLVNRGGWEVGGGPAAVDASSYSASLGYTVDSAPSMRMVVSMADLDESRWINLTGVSGHPFSDHYTDQTDLWARGETLPWPFSPGAVRDAAEHTLTLAP</sequence>
<feature type="binding site" evidence="5">
    <location>
        <position position="218"/>
    </location>
    <ligand>
        <name>Ca(2+)</name>
        <dbReference type="ChEBI" id="CHEBI:29108"/>
    </ligand>
</feature>
<protein>
    <submittedName>
        <fullName evidence="7">Penicillin acylase family protein</fullName>
    </submittedName>
</protein>
<dbReference type="InterPro" id="IPR029055">
    <property type="entry name" value="Ntn_hydrolases_N"/>
</dbReference>
<keyword evidence="8" id="KW-1185">Reference proteome</keyword>
<dbReference type="Gene3D" id="1.10.1400.10">
    <property type="match status" value="1"/>
</dbReference>
<comment type="caution">
    <text evidence="7">The sequence shown here is derived from an EMBL/GenBank/DDBJ whole genome shotgun (WGS) entry which is preliminary data.</text>
</comment>
<keyword evidence="5" id="KW-0479">Metal-binding</keyword>
<dbReference type="Gene3D" id="3.60.20.10">
    <property type="entry name" value="Glutamine Phosphoribosylpyrophosphate, subunit 1, domain 1"/>
    <property type="match status" value="1"/>
</dbReference>
<dbReference type="PANTHER" id="PTHR34218:SF4">
    <property type="entry name" value="ACYL-HOMOSERINE LACTONE ACYLASE QUIP"/>
    <property type="match status" value="1"/>
</dbReference>
<evidence type="ECO:0000256" key="6">
    <source>
        <dbReference type="SAM" id="Phobius"/>
    </source>
</evidence>
<keyword evidence="5" id="KW-0106">Calcium</keyword>
<dbReference type="Gene3D" id="1.10.439.10">
    <property type="entry name" value="Penicillin Amidohydrolase, domain 1"/>
    <property type="match status" value="1"/>
</dbReference>
<dbReference type="Pfam" id="PF01804">
    <property type="entry name" value="Penicil_amidase"/>
    <property type="match status" value="1"/>
</dbReference>
<dbReference type="Proteomes" id="UP000660668">
    <property type="component" value="Unassembled WGS sequence"/>
</dbReference>
<dbReference type="InterPro" id="IPR023343">
    <property type="entry name" value="Penicillin_amidase_dom1"/>
</dbReference>
<dbReference type="Gene3D" id="2.30.120.10">
    <property type="match status" value="1"/>
</dbReference>
<dbReference type="PIRSF" id="PIRSF001227">
    <property type="entry name" value="Pen_acylase"/>
    <property type="match status" value="1"/>
</dbReference>
<dbReference type="InterPro" id="IPR043146">
    <property type="entry name" value="Penicillin_amidase_N_B-knob"/>
</dbReference>
<evidence type="ECO:0000256" key="2">
    <source>
        <dbReference type="ARBA" id="ARBA00022801"/>
    </source>
</evidence>
<organism evidence="7 8">
    <name type="scientific">Nocardioides agariphilus</name>
    <dbReference type="NCBI Taxonomy" id="433664"/>
    <lineage>
        <taxon>Bacteria</taxon>
        <taxon>Bacillati</taxon>
        <taxon>Actinomycetota</taxon>
        <taxon>Actinomycetes</taxon>
        <taxon>Propionibacteriales</taxon>
        <taxon>Nocardioidaceae</taxon>
        <taxon>Nocardioides</taxon>
    </lineage>
</organism>
<proteinExistence type="inferred from homology"/>
<dbReference type="InterPro" id="IPR014395">
    <property type="entry name" value="Pen/GL7ACA/AHL_acylase"/>
</dbReference>
<keyword evidence="3" id="KW-0865">Zymogen</keyword>
<dbReference type="InterPro" id="IPR043147">
    <property type="entry name" value="Penicillin_amidase_A-knob"/>
</dbReference>
<evidence type="ECO:0000313" key="7">
    <source>
        <dbReference type="EMBL" id="MBF4766646.1"/>
    </source>
</evidence>
<evidence type="ECO:0000256" key="5">
    <source>
        <dbReference type="PIRSR" id="PIRSR001227-2"/>
    </source>
</evidence>
<keyword evidence="6" id="KW-0472">Membrane</keyword>
<dbReference type="GO" id="GO:0017000">
    <property type="term" value="P:antibiotic biosynthetic process"/>
    <property type="evidence" value="ECO:0007669"/>
    <property type="project" value="InterPro"/>
</dbReference>
<dbReference type="GO" id="GO:0046872">
    <property type="term" value="F:metal ion binding"/>
    <property type="evidence" value="ECO:0007669"/>
    <property type="project" value="UniProtKB-KW"/>
</dbReference>
<dbReference type="RefSeq" id="WP_194694799.1">
    <property type="nucleotide sequence ID" value="NZ_JADKPO010000002.1"/>
</dbReference>
<dbReference type="EMBL" id="JADKPO010000002">
    <property type="protein sequence ID" value="MBF4766646.1"/>
    <property type="molecule type" value="Genomic_DNA"/>
</dbReference>
<dbReference type="CDD" id="cd03747">
    <property type="entry name" value="Ntn_PGA_like"/>
    <property type="match status" value="1"/>
</dbReference>
<feature type="binding site" evidence="5">
    <location>
        <position position="394"/>
    </location>
    <ligand>
        <name>Ca(2+)</name>
        <dbReference type="ChEBI" id="CHEBI:29108"/>
    </ligand>
</feature>
<dbReference type="SUPFAM" id="SSF56235">
    <property type="entry name" value="N-terminal nucleophile aminohydrolases (Ntn hydrolases)"/>
    <property type="match status" value="1"/>
</dbReference>
<gene>
    <name evidence="7" type="ORF">ISU10_02555</name>
</gene>
<comment type="cofactor">
    <cofactor evidence="5">
        <name>Ca(2+)</name>
        <dbReference type="ChEBI" id="CHEBI:29108"/>
    </cofactor>
    <text evidence="5">Binds 1 Ca(2+) ion per dimer.</text>
</comment>
<feature type="transmembrane region" description="Helical" evidence="6">
    <location>
        <begin position="28"/>
        <end position="51"/>
    </location>
</feature>
<dbReference type="AlphaFoldDB" id="A0A930YFL9"/>
<feature type="active site" description="Nucleophile" evidence="4">
    <location>
        <position position="313"/>
    </location>
</feature>
<keyword evidence="6" id="KW-1133">Transmembrane helix</keyword>
<dbReference type="GO" id="GO:0016811">
    <property type="term" value="F:hydrolase activity, acting on carbon-nitrogen (but not peptide) bonds, in linear amides"/>
    <property type="evidence" value="ECO:0007669"/>
    <property type="project" value="InterPro"/>
</dbReference>
<keyword evidence="6" id="KW-0812">Transmembrane</keyword>
<name>A0A930YFL9_9ACTN</name>
<dbReference type="PANTHER" id="PTHR34218">
    <property type="entry name" value="PEPTIDASE S45 PENICILLIN AMIDASE"/>
    <property type="match status" value="1"/>
</dbReference>
<dbReference type="InterPro" id="IPR002692">
    <property type="entry name" value="S45"/>
</dbReference>
<evidence type="ECO:0000256" key="3">
    <source>
        <dbReference type="ARBA" id="ARBA00023145"/>
    </source>
</evidence>